<protein>
    <recommendedName>
        <fullName evidence="3">Terminase</fullName>
    </recommendedName>
</protein>
<dbReference type="STRING" id="1219032.GCA_001515545_00774"/>
<sequence>MTMTNKPPAFAVQPPAVGAGQVAGLKTEIESPAAPQQLQFSADEQELYDYICDSLRNAGIEHMTAGIPIAVIVRTFADWLKAVALCEEKGRTQTSKTGWATETPWAKDEVRLKMELGQWLPKACLTIPSLARVRKDTGAQAGQDDLFGALVAHGTASPGNRPTH</sequence>
<name>A0A2A7UY06_COMTR</name>
<dbReference type="EMBL" id="PDEA01000001">
    <property type="protein sequence ID" value="PEH90076.1"/>
    <property type="molecule type" value="Genomic_DNA"/>
</dbReference>
<dbReference type="AlphaFoldDB" id="A0A2A7UY06"/>
<comment type="caution">
    <text evidence="1">The sequence shown here is derived from an EMBL/GenBank/DDBJ whole genome shotgun (WGS) entry which is preliminary data.</text>
</comment>
<gene>
    <name evidence="1" type="ORF">CRM82_17080</name>
</gene>
<proteinExistence type="predicted"/>
<keyword evidence="2" id="KW-1185">Reference proteome</keyword>
<evidence type="ECO:0000313" key="2">
    <source>
        <dbReference type="Proteomes" id="UP000220246"/>
    </source>
</evidence>
<dbReference type="Proteomes" id="UP000220246">
    <property type="component" value="Unassembled WGS sequence"/>
</dbReference>
<reference evidence="2" key="1">
    <citation type="submission" date="2017-09" db="EMBL/GenBank/DDBJ databases">
        <title>FDA dAtabase for Regulatory Grade micrObial Sequences (FDA-ARGOS): Supporting development and validation of Infectious Disease Dx tests.</title>
        <authorList>
            <person name="Minogue T."/>
            <person name="Wolcott M."/>
            <person name="Wasieloski L."/>
            <person name="Aguilar W."/>
            <person name="Moore D."/>
            <person name="Tallon L."/>
            <person name="Sadzewicz L."/>
            <person name="Ott S."/>
            <person name="Zhao X."/>
            <person name="Nagaraj S."/>
            <person name="Vavikolanu K."/>
            <person name="Aluvathingal J."/>
            <person name="Nadendla S."/>
            <person name="Sichtig H."/>
        </authorList>
    </citation>
    <scope>NUCLEOTIDE SEQUENCE [LARGE SCALE GENOMIC DNA]</scope>
    <source>
        <strain evidence="2">FDAARGOS_394</strain>
    </source>
</reference>
<evidence type="ECO:0000313" key="1">
    <source>
        <dbReference type="EMBL" id="PEH90076.1"/>
    </source>
</evidence>
<accession>A0A2A7UY06</accession>
<organism evidence="1 2">
    <name type="scientific">Comamonas terrigena</name>
    <dbReference type="NCBI Taxonomy" id="32013"/>
    <lineage>
        <taxon>Bacteria</taxon>
        <taxon>Pseudomonadati</taxon>
        <taxon>Pseudomonadota</taxon>
        <taxon>Betaproteobacteria</taxon>
        <taxon>Burkholderiales</taxon>
        <taxon>Comamonadaceae</taxon>
        <taxon>Comamonas</taxon>
    </lineage>
</organism>
<evidence type="ECO:0008006" key="3">
    <source>
        <dbReference type="Google" id="ProtNLM"/>
    </source>
</evidence>